<comment type="caution">
    <text evidence="7">The sequence shown here is derived from an EMBL/GenBank/DDBJ whole genome shotgun (WGS) entry which is preliminary data.</text>
</comment>
<dbReference type="EMBL" id="VIIS01001887">
    <property type="protein sequence ID" value="KAF0291351.1"/>
    <property type="molecule type" value="Genomic_DNA"/>
</dbReference>
<dbReference type="GO" id="GO:0050909">
    <property type="term" value="P:sensory perception of taste"/>
    <property type="evidence" value="ECO:0007669"/>
    <property type="project" value="InterPro"/>
</dbReference>
<evidence type="ECO:0000313" key="8">
    <source>
        <dbReference type="Proteomes" id="UP000440578"/>
    </source>
</evidence>
<evidence type="ECO:0000256" key="1">
    <source>
        <dbReference type="ARBA" id="ARBA00004651"/>
    </source>
</evidence>
<evidence type="ECO:0000256" key="4">
    <source>
        <dbReference type="ARBA" id="ARBA00022989"/>
    </source>
</evidence>
<dbReference type="GO" id="GO:0005886">
    <property type="term" value="C:plasma membrane"/>
    <property type="evidence" value="ECO:0007669"/>
    <property type="project" value="UniProtKB-SubCell"/>
</dbReference>
<sequence>MISTVGYEVINIELKALADPQSQRGSKELQRLGELRDRLSLCMAQLTDGMQTELVLSMLLGISMEVITFLKMIAMFQEPVAPPDVVSVVLFWATMGMTLVCPCEAGQRMLQLTAESRRLLLQLEGRRPELASQAALLREAAVQDLDTLGDLGLFRLKRSTIVSVSSTILTYVIIMVQFAATETDSD</sequence>
<evidence type="ECO:0000313" key="7">
    <source>
        <dbReference type="EMBL" id="KAF0291351.1"/>
    </source>
</evidence>
<evidence type="ECO:0000256" key="3">
    <source>
        <dbReference type="ARBA" id="ARBA00022692"/>
    </source>
</evidence>
<feature type="transmembrane region" description="Helical" evidence="6">
    <location>
        <begin position="54"/>
        <end position="73"/>
    </location>
</feature>
<keyword evidence="8" id="KW-1185">Reference proteome</keyword>
<evidence type="ECO:0000256" key="2">
    <source>
        <dbReference type="ARBA" id="ARBA00022475"/>
    </source>
</evidence>
<feature type="transmembrane region" description="Helical" evidence="6">
    <location>
        <begin position="85"/>
        <end position="103"/>
    </location>
</feature>
<dbReference type="Pfam" id="PF08395">
    <property type="entry name" value="7tm_7"/>
    <property type="match status" value="1"/>
</dbReference>
<feature type="transmembrane region" description="Helical" evidence="6">
    <location>
        <begin position="161"/>
        <end position="180"/>
    </location>
</feature>
<reference evidence="7 8" key="1">
    <citation type="submission" date="2019-07" db="EMBL/GenBank/DDBJ databases">
        <title>Draft genome assembly of a fouling barnacle, Amphibalanus amphitrite (Darwin, 1854): The first reference genome for Thecostraca.</title>
        <authorList>
            <person name="Kim W."/>
        </authorList>
    </citation>
    <scope>NUCLEOTIDE SEQUENCE [LARGE SCALE GENOMIC DNA]</scope>
    <source>
        <strain evidence="7">SNU_AA5</strain>
        <tissue evidence="7">Soma without cirri and trophi</tissue>
    </source>
</reference>
<accession>A0A6A4VQ05</accession>
<keyword evidence="5 6" id="KW-0472">Membrane</keyword>
<evidence type="ECO:0000256" key="5">
    <source>
        <dbReference type="ARBA" id="ARBA00023136"/>
    </source>
</evidence>
<keyword evidence="2" id="KW-1003">Cell membrane</keyword>
<name>A0A6A4VQ05_AMPAM</name>
<keyword evidence="4 6" id="KW-1133">Transmembrane helix</keyword>
<dbReference type="Proteomes" id="UP000440578">
    <property type="component" value="Unassembled WGS sequence"/>
</dbReference>
<proteinExistence type="predicted"/>
<dbReference type="AlphaFoldDB" id="A0A6A4VQ05"/>
<evidence type="ECO:0000256" key="6">
    <source>
        <dbReference type="SAM" id="Phobius"/>
    </source>
</evidence>
<gene>
    <name evidence="7" type="ORF">FJT64_010505</name>
</gene>
<evidence type="ECO:0008006" key="9">
    <source>
        <dbReference type="Google" id="ProtNLM"/>
    </source>
</evidence>
<protein>
    <recommendedName>
        <fullName evidence="9">Gustatory receptor</fullName>
    </recommendedName>
</protein>
<keyword evidence="3 6" id="KW-0812">Transmembrane</keyword>
<organism evidence="7 8">
    <name type="scientific">Amphibalanus amphitrite</name>
    <name type="common">Striped barnacle</name>
    <name type="synonym">Balanus amphitrite</name>
    <dbReference type="NCBI Taxonomy" id="1232801"/>
    <lineage>
        <taxon>Eukaryota</taxon>
        <taxon>Metazoa</taxon>
        <taxon>Ecdysozoa</taxon>
        <taxon>Arthropoda</taxon>
        <taxon>Crustacea</taxon>
        <taxon>Multicrustacea</taxon>
        <taxon>Cirripedia</taxon>
        <taxon>Thoracica</taxon>
        <taxon>Thoracicalcarea</taxon>
        <taxon>Balanomorpha</taxon>
        <taxon>Balanoidea</taxon>
        <taxon>Balanidae</taxon>
        <taxon>Amphibalaninae</taxon>
        <taxon>Amphibalanus</taxon>
    </lineage>
</organism>
<comment type="subcellular location">
    <subcellularLocation>
        <location evidence="1">Cell membrane</location>
        <topology evidence="1">Multi-pass membrane protein</topology>
    </subcellularLocation>
</comment>
<dbReference type="InterPro" id="IPR013604">
    <property type="entry name" value="7TM_chemorcpt"/>
</dbReference>